<dbReference type="GO" id="GO:0006233">
    <property type="term" value="P:dTDP biosynthetic process"/>
    <property type="evidence" value="ECO:0007669"/>
    <property type="project" value="InterPro"/>
</dbReference>
<evidence type="ECO:0000256" key="3">
    <source>
        <dbReference type="ARBA" id="ARBA00022727"/>
    </source>
</evidence>
<dbReference type="Pfam" id="PF02223">
    <property type="entry name" value="Thymidylate_kin"/>
    <property type="match status" value="1"/>
</dbReference>
<dbReference type="InterPro" id="IPR039430">
    <property type="entry name" value="Thymidylate_kin-like_dom"/>
</dbReference>
<keyword evidence="3 8" id="KW-0545">Nucleotide biosynthesis</keyword>
<protein>
    <recommendedName>
        <fullName evidence="8">Thymidylate kinase</fullName>
        <ecNumber evidence="8">2.7.4.9</ecNumber>
    </recommendedName>
    <alternativeName>
        <fullName evidence="8">dTMP kinase</fullName>
    </alternativeName>
</protein>
<evidence type="ECO:0000313" key="11">
    <source>
        <dbReference type="Proteomes" id="UP000029707"/>
    </source>
</evidence>
<dbReference type="InterPro" id="IPR018094">
    <property type="entry name" value="Thymidylate_kinase"/>
</dbReference>
<dbReference type="AlphaFoldDB" id="A0A4U8TN70"/>
<dbReference type="GO" id="GO:0006227">
    <property type="term" value="P:dUDP biosynthetic process"/>
    <property type="evidence" value="ECO:0007669"/>
    <property type="project" value="TreeGrafter"/>
</dbReference>
<reference evidence="10 11" key="1">
    <citation type="journal article" date="2014" name="Genome Announc.">
        <title>Draft genome sequences of eight enterohepatic helicobacter species isolated from both laboratory and wild rodents.</title>
        <authorList>
            <person name="Sheh A."/>
            <person name="Shen Z."/>
            <person name="Fox J.G."/>
        </authorList>
    </citation>
    <scope>NUCLEOTIDE SEQUENCE [LARGE SCALE GENOMIC DNA]</scope>
    <source>
        <strain evidence="10 11">MIT 01-6451</strain>
    </source>
</reference>
<name>A0A4U8TN70_9HELI</name>
<dbReference type="NCBIfam" id="TIGR00041">
    <property type="entry name" value="DTMP_kinase"/>
    <property type="match status" value="1"/>
</dbReference>
<dbReference type="GO" id="GO:0006235">
    <property type="term" value="P:dTTP biosynthetic process"/>
    <property type="evidence" value="ECO:0007669"/>
    <property type="project" value="UniProtKB-UniRule"/>
</dbReference>
<dbReference type="Gene3D" id="3.40.50.300">
    <property type="entry name" value="P-loop containing nucleotide triphosphate hydrolases"/>
    <property type="match status" value="1"/>
</dbReference>
<dbReference type="GeneID" id="82321929"/>
<evidence type="ECO:0000259" key="9">
    <source>
        <dbReference type="Pfam" id="PF02223"/>
    </source>
</evidence>
<dbReference type="Proteomes" id="UP000029707">
    <property type="component" value="Unassembled WGS sequence"/>
</dbReference>
<dbReference type="PANTHER" id="PTHR10344">
    <property type="entry name" value="THYMIDYLATE KINASE"/>
    <property type="match status" value="1"/>
</dbReference>
<comment type="function">
    <text evidence="8">Phosphorylation of dTMP to form dTDP in both de novo and salvage pathways of dTTP synthesis.</text>
</comment>
<dbReference type="EC" id="2.7.4.9" evidence="8"/>
<evidence type="ECO:0000256" key="6">
    <source>
        <dbReference type="ARBA" id="ARBA00022840"/>
    </source>
</evidence>
<dbReference type="HAMAP" id="MF_00165">
    <property type="entry name" value="Thymidylate_kinase"/>
    <property type="match status" value="1"/>
</dbReference>
<dbReference type="PANTHER" id="PTHR10344:SF4">
    <property type="entry name" value="UMP-CMP KINASE 2, MITOCHONDRIAL"/>
    <property type="match status" value="1"/>
</dbReference>
<evidence type="ECO:0000256" key="4">
    <source>
        <dbReference type="ARBA" id="ARBA00022741"/>
    </source>
</evidence>
<comment type="catalytic activity">
    <reaction evidence="7 8">
        <text>dTMP + ATP = dTDP + ADP</text>
        <dbReference type="Rhea" id="RHEA:13517"/>
        <dbReference type="ChEBI" id="CHEBI:30616"/>
        <dbReference type="ChEBI" id="CHEBI:58369"/>
        <dbReference type="ChEBI" id="CHEBI:63528"/>
        <dbReference type="ChEBI" id="CHEBI:456216"/>
        <dbReference type="EC" id="2.7.4.9"/>
    </reaction>
</comment>
<dbReference type="EMBL" id="JRMQ02000005">
    <property type="protein sequence ID" value="TLE01972.1"/>
    <property type="molecule type" value="Genomic_DNA"/>
</dbReference>
<sequence length="198" mass="22584">MYVAIEGVDTCGKSTQIELLKAHYPQAIFTKEPGGSAIGESIRDLILFAPQRQEFVLDAYAEFMLFLADRAQHYYEVLKPNENKLLISDRSVISGVAYARDIDMMQSIAFNKSVLRGYFPDLVVLLWLERVHLTERLAQKTHDSIESRGIDFMLTIQERLLESIKCIGLQHIVIDANKGRDEICNEIISHIEKVSKKI</sequence>
<evidence type="ECO:0000256" key="5">
    <source>
        <dbReference type="ARBA" id="ARBA00022777"/>
    </source>
</evidence>
<keyword evidence="5 8" id="KW-0418">Kinase</keyword>
<comment type="similarity">
    <text evidence="1 8">Belongs to the thymidylate kinase family.</text>
</comment>
<keyword evidence="4 8" id="KW-0547">Nucleotide-binding</keyword>
<organism evidence="10 11">
    <name type="scientific">Helicobacter japonicus</name>
    <dbReference type="NCBI Taxonomy" id="425400"/>
    <lineage>
        <taxon>Bacteria</taxon>
        <taxon>Pseudomonadati</taxon>
        <taxon>Campylobacterota</taxon>
        <taxon>Epsilonproteobacteria</taxon>
        <taxon>Campylobacterales</taxon>
        <taxon>Helicobacteraceae</taxon>
        <taxon>Helicobacter</taxon>
    </lineage>
</organism>
<keyword evidence="2 8" id="KW-0808">Transferase</keyword>
<evidence type="ECO:0000256" key="7">
    <source>
        <dbReference type="ARBA" id="ARBA00048743"/>
    </source>
</evidence>
<dbReference type="RefSeq" id="WP_034360882.1">
    <property type="nucleotide sequence ID" value="NZ_CAJUDB010000003.1"/>
</dbReference>
<dbReference type="InterPro" id="IPR027417">
    <property type="entry name" value="P-loop_NTPase"/>
</dbReference>
<accession>A0A4U8TN70</accession>
<keyword evidence="6 8" id="KW-0067">ATP-binding</keyword>
<dbReference type="GO" id="GO:0004798">
    <property type="term" value="F:dTMP kinase activity"/>
    <property type="evidence" value="ECO:0007669"/>
    <property type="project" value="UniProtKB-UniRule"/>
</dbReference>
<evidence type="ECO:0000256" key="2">
    <source>
        <dbReference type="ARBA" id="ARBA00022679"/>
    </source>
</evidence>
<gene>
    <name evidence="8" type="primary">tmk</name>
    <name evidence="10" type="ORF">LS65_005280</name>
</gene>
<dbReference type="GO" id="GO:0005829">
    <property type="term" value="C:cytosol"/>
    <property type="evidence" value="ECO:0007669"/>
    <property type="project" value="TreeGrafter"/>
</dbReference>
<evidence type="ECO:0000256" key="8">
    <source>
        <dbReference type="HAMAP-Rule" id="MF_00165"/>
    </source>
</evidence>
<evidence type="ECO:0000313" key="10">
    <source>
        <dbReference type="EMBL" id="TLE01972.1"/>
    </source>
</evidence>
<proteinExistence type="inferred from homology"/>
<keyword evidence="11" id="KW-1185">Reference proteome</keyword>
<comment type="caution">
    <text evidence="10">The sequence shown here is derived from an EMBL/GenBank/DDBJ whole genome shotgun (WGS) entry which is preliminary data.</text>
</comment>
<dbReference type="CDD" id="cd01672">
    <property type="entry name" value="TMPK"/>
    <property type="match status" value="1"/>
</dbReference>
<dbReference type="OrthoDB" id="9774907at2"/>
<dbReference type="GO" id="GO:0005524">
    <property type="term" value="F:ATP binding"/>
    <property type="evidence" value="ECO:0007669"/>
    <property type="project" value="UniProtKB-UniRule"/>
</dbReference>
<evidence type="ECO:0000256" key="1">
    <source>
        <dbReference type="ARBA" id="ARBA00009776"/>
    </source>
</evidence>
<dbReference type="STRING" id="425400.LS65_01955"/>
<feature type="binding site" evidence="8">
    <location>
        <begin position="7"/>
        <end position="14"/>
    </location>
    <ligand>
        <name>ATP</name>
        <dbReference type="ChEBI" id="CHEBI:30616"/>
    </ligand>
</feature>
<dbReference type="SUPFAM" id="SSF52540">
    <property type="entry name" value="P-loop containing nucleoside triphosphate hydrolases"/>
    <property type="match status" value="1"/>
</dbReference>
<feature type="domain" description="Thymidylate kinase-like" evidence="9">
    <location>
        <begin position="5"/>
        <end position="187"/>
    </location>
</feature>